<evidence type="ECO:0000256" key="1">
    <source>
        <dbReference type="SAM" id="MobiDB-lite"/>
    </source>
</evidence>
<dbReference type="OrthoDB" id="2937724at2759"/>
<evidence type="ECO:0000256" key="2">
    <source>
        <dbReference type="SAM" id="Phobius"/>
    </source>
</evidence>
<sequence>MYLSDDAPPPRVAESPGSEPARATDAPYAHYYSAHSLKGLGPFAYIGIAIVLLAVVLVTVYALYACYGSAKRSEERHQQIKKLKSLAKPGAKSKVSRWRWAKQRDTDDSRMACLERSDSLSEKRMSTSSVSVDSCVSPLAPSAATFLPGLQLPPRMFDVHKSPRTCDTNEAQRKHDANESARAYDANEIPFVSPPTVDTSDDTVGHNTKLSPVVGSAPAARSALVQPVRAPVVGSARGTDRGRPSTTSISDKEVPTLRYNAKSGTGVRRKVVPGKENRP</sequence>
<accession>A0A550CVD5</accession>
<feature type="region of interest" description="Disordered" evidence="1">
    <location>
        <begin position="232"/>
        <end position="253"/>
    </location>
</feature>
<dbReference type="EMBL" id="VDMD01000002">
    <property type="protein sequence ID" value="TRM68735.1"/>
    <property type="molecule type" value="Genomic_DNA"/>
</dbReference>
<dbReference type="AlphaFoldDB" id="A0A550CVD5"/>
<evidence type="ECO:0008006" key="5">
    <source>
        <dbReference type="Google" id="ProtNLM"/>
    </source>
</evidence>
<name>A0A550CVD5_9AGAR</name>
<protein>
    <recommendedName>
        <fullName evidence="5">Transmembrane protein</fullName>
    </recommendedName>
</protein>
<reference evidence="3 4" key="1">
    <citation type="journal article" date="2019" name="New Phytol.">
        <title>Comparative genomics reveals unique wood-decay strategies and fruiting body development in the Schizophyllaceae.</title>
        <authorList>
            <person name="Almasi E."/>
            <person name="Sahu N."/>
            <person name="Krizsan K."/>
            <person name="Balint B."/>
            <person name="Kovacs G.M."/>
            <person name="Kiss B."/>
            <person name="Cseklye J."/>
            <person name="Drula E."/>
            <person name="Henrissat B."/>
            <person name="Nagy I."/>
            <person name="Chovatia M."/>
            <person name="Adam C."/>
            <person name="LaButti K."/>
            <person name="Lipzen A."/>
            <person name="Riley R."/>
            <person name="Grigoriev I.V."/>
            <person name="Nagy L.G."/>
        </authorList>
    </citation>
    <scope>NUCLEOTIDE SEQUENCE [LARGE SCALE GENOMIC DNA]</scope>
    <source>
        <strain evidence="3 4">NL-1724</strain>
    </source>
</reference>
<evidence type="ECO:0000313" key="4">
    <source>
        <dbReference type="Proteomes" id="UP000320762"/>
    </source>
</evidence>
<dbReference type="Proteomes" id="UP000320762">
    <property type="component" value="Unassembled WGS sequence"/>
</dbReference>
<gene>
    <name evidence="3" type="ORF">BD626DRAFT_394048</name>
</gene>
<comment type="caution">
    <text evidence="3">The sequence shown here is derived from an EMBL/GenBank/DDBJ whole genome shotgun (WGS) entry which is preliminary data.</text>
</comment>
<keyword evidence="2" id="KW-1133">Transmembrane helix</keyword>
<keyword evidence="2" id="KW-0472">Membrane</keyword>
<feature type="region of interest" description="Disordered" evidence="1">
    <location>
        <begin position="1"/>
        <end position="22"/>
    </location>
</feature>
<organism evidence="3 4">
    <name type="scientific">Schizophyllum amplum</name>
    <dbReference type="NCBI Taxonomy" id="97359"/>
    <lineage>
        <taxon>Eukaryota</taxon>
        <taxon>Fungi</taxon>
        <taxon>Dikarya</taxon>
        <taxon>Basidiomycota</taxon>
        <taxon>Agaricomycotina</taxon>
        <taxon>Agaricomycetes</taxon>
        <taxon>Agaricomycetidae</taxon>
        <taxon>Agaricales</taxon>
        <taxon>Schizophyllaceae</taxon>
        <taxon>Schizophyllum</taxon>
    </lineage>
</organism>
<feature type="transmembrane region" description="Helical" evidence="2">
    <location>
        <begin position="43"/>
        <end position="67"/>
    </location>
</feature>
<evidence type="ECO:0000313" key="3">
    <source>
        <dbReference type="EMBL" id="TRM68735.1"/>
    </source>
</evidence>
<keyword evidence="4" id="KW-1185">Reference proteome</keyword>
<keyword evidence="2" id="KW-0812">Transmembrane</keyword>
<proteinExistence type="predicted"/>